<comment type="caution">
    <text evidence="2">The sequence shown here is derived from an EMBL/GenBank/DDBJ whole genome shotgun (WGS) entry which is preliminary data.</text>
</comment>
<dbReference type="AlphaFoldDB" id="A0AA36IY94"/>
<dbReference type="EMBL" id="CAUJNA010003221">
    <property type="protein sequence ID" value="CAJ1396197.1"/>
    <property type="molecule type" value="Genomic_DNA"/>
</dbReference>
<proteinExistence type="predicted"/>
<name>A0AA36IY94_9DINO</name>
<evidence type="ECO:0000313" key="2">
    <source>
        <dbReference type="EMBL" id="CAJ1396197.1"/>
    </source>
</evidence>
<protein>
    <submittedName>
        <fullName evidence="2">Uncharacterized protein</fullName>
    </submittedName>
</protein>
<sequence length="256" mass="28753">MGDQFGSVVPFFSVVQNLRETAKEAIVQKLELEAKVSGAEHEPQDRRALDEVRLKEELRHARLLAETYQARALELEKARIDLEDQVRRSLAEREKEELQRRKLSNEVKRLRADAETAKAAKAAWETEQAANRQAAGRVKTTPGVSSRPESARQRGTPTLSSFGRAARPSVFGRSSPESPRGLARAGESARRPDRPERHEAPEARPEETQVEASASETPREVTLRSPLQRLRAERTVLERPVDDSTSRRLETRPQGG</sequence>
<feature type="compositionally biased region" description="Low complexity" evidence="1">
    <location>
        <begin position="121"/>
        <end position="130"/>
    </location>
</feature>
<feature type="compositionally biased region" description="Polar residues" evidence="1">
    <location>
        <begin position="142"/>
        <end position="161"/>
    </location>
</feature>
<feature type="compositionally biased region" description="Basic and acidic residues" evidence="1">
    <location>
        <begin position="187"/>
        <end position="207"/>
    </location>
</feature>
<evidence type="ECO:0000256" key="1">
    <source>
        <dbReference type="SAM" id="MobiDB-lite"/>
    </source>
</evidence>
<reference evidence="2" key="1">
    <citation type="submission" date="2023-08" db="EMBL/GenBank/DDBJ databases">
        <authorList>
            <person name="Chen Y."/>
            <person name="Shah S."/>
            <person name="Dougan E. K."/>
            <person name="Thang M."/>
            <person name="Chan C."/>
        </authorList>
    </citation>
    <scope>NUCLEOTIDE SEQUENCE</scope>
</reference>
<feature type="compositionally biased region" description="Basic and acidic residues" evidence="1">
    <location>
        <begin position="230"/>
        <end position="256"/>
    </location>
</feature>
<keyword evidence="3" id="KW-1185">Reference proteome</keyword>
<organism evidence="2 3">
    <name type="scientific">Effrenium voratum</name>
    <dbReference type="NCBI Taxonomy" id="2562239"/>
    <lineage>
        <taxon>Eukaryota</taxon>
        <taxon>Sar</taxon>
        <taxon>Alveolata</taxon>
        <taxon>Dinophyceae</taxon>
        <taxon>Suessiales</taxon>
        <taxon>Symbiodiniaceae</taxon>
        <taxon>Effrenium</taxon>
    </lineage>
</organism>
<dbReference type="Proteomes" id="UP001178507">
    <property type="component" value="Unassembled WGS sequence"/>
</dbReference>
<gene>
    <name evidence="2" type="ORF">EVOR1521_LOCUS20468</name>
</gene>
<evidence type="ECO:0000313" key="3">
    <source>
        <dbReference type="Proteomes" id="UP001178507"/>
    </source>
</evidence>
<accession>A0AA36IY94</accession>
<feature type="region of interest" description="Disordered" evidence="1">
    <location>
        <begin position="121"/>
        <end position="256"/>
    </location>
</feature>